<keyword evidence="1" id="KW-0472">Membrane</keyword>
<dbReference type="Proteomes" id="UP001519343">
    <property type="component" value="Unassembled WGS sequence"/>
</dbReference>
<reference evidence="2 3" key="1">
    <citation type="submission" date="2021-03" db="EMBL/GenBank/DDBJ databases">
        <title>Genomic Encyclopedia of Type Strains, Phase IV (KMG-IV): sequencing the most valuable type-strain genomes for metagenomic binning, comparative biology and taxonomic classification.</title>
        <authorList>
            <person name="Goeker M."/>
        </authorList>
    </citation>
    <scope>NUCLEOTIDE SEQUENCE [LARGE SCALE GENOMIC DNA]</scope>
    <source>
        <strain evidence="2 3">DSM 24738</strain>
    </source>
</reference>
<keyword evidence="1" id="KW-0812">Transmembrane</keyword>
<evidence type="ECO:0000313" key="2">
    <source>
        <dbReference type="EMBL" id="MBP1933168.1"/>
    </source>
</evidence>
<gene>
    <name evidence="2" type="ORF">J2Z37_003179</name>
</gene>
<comment type="caution">
    <text evidence="2">The sequence shown here is derived from an EMBL/GenBank/DDBJ whole genome shotgun (WGS) entry which is preliminary data.</text>
</comment>
<protein>
    <submittedName>
        <fullName evidence="2">Uncharacterized protein</fullName>
    </submittedName>
</protein>
<organism evidence="2 3">
    <name type="scientific">Ammoniphilus resinae</name>
    <dbReference type="NCBI Taxonomy" id="861532"/>
    <lineage>
        <taxon>Bacteria</taxon>
        <taxon>Bacillati</taxon>
        <taxon>Bacillota</taxon>
        <taxon>Bacilli</taxon>
        <taxon>Bacillales</taxon>
        <taxon>Paenibacillaceae</taxon>
        <taxon>Aneurinibacillus group</taxon>
        <taxon>Ammoniphilus</taxon>
    </lineage>
</organism>
<keyword evidence="1" id="KW-1133">Transmembrane helix</keyword>
<evidence type="ECO:0000313" key="3">
    <source>
        <dbReference type="Proteomes" id="UP001519343"/>
    </source>
</evidence>
<proteinExistence type="predicted"/>
<dbReference type="EMBL" id="JAGGKT010000009">
    <property type="protein sequence ID" value="MBP1933168.1"/>
    <property type="molecule type" value="Genomic_DNA"/>
</dbReference>
<sequence>MKQDMAEKKLIQELQQFTLPEPEPAFKEALKEKFLKKAEQTATRRKWFRRVGVSGTLAASLLIGLWATQNLPFNGNNQAKPPESNIQQTQTISQMPPVAESHWKALNISNPEILYQDYTGQSTMQIGTDQTRRKLYAINEGKAVELFESADMDIYSAEFYAFPTDPGKYYVWFMEQKPLDQPDHVKAVQHLMLLEADGSVAEIKHIPQPGINAGRNLQWSPNGEKAFFVTENSQGWEVGLLDSSATEFKTLYGEINQEITDMSAVPDQQMRWAITWASDSTLLLYNPFAQSFYGVNVDDVTAWDYKGAELSLEPGSFVKKIIVPKDQQVAFIRVGAPQMDVSFTGKERLYKLNLQTNELKLVNFTSFKSPEYDQYYLGEMEDGALILGDVHKEKGGFTLSVAAYDPAGDQPTMLFQKEFTESLFVNDQIKFTPDQKRIAMRVFAFPQDGGAGAEYLVVVNTESGGKSIDPIKVEFINDFQFVDDHRIKVNDETIPLG</sequence>
<accession>A0ABS4GSA8</accession>
<name>A0ABS4GSA8_9BACL</name>
<evidence type="ECO:0000256" key="1">
    <source>
        <dbReference type="SAM" id="Phobius"/>
    </source>
</evidence>
<dbReference type="SUPFAM" id="SSF82171">
    <property type="entry name" value="DPP6 N-terminal domain-like"/>
    <property type="match status" value="1"/>
</dbReference>
<feature type="transmembrane region" description="Helical" evidence="1">
    <location>
        <begin position="47"/>
        <end position="67"/>
    </location>
</feature>
<keyword evidence="3" id="KW-1185">Reference proteome</keyword>
<dbReference type="RefSeq" id="WP_209811184.1">
    <property type="nucleotide sequence ID" value="NZ_JAGGKT010000009.1"/>
</dbReference>